<name>A0A0F9H0V8_9ZZZZ</name>
<evidence type="ECO:0000313" key="1">
    <source>
        <dbReference type="EMBL" id="KKL68952.1"/>
    </source>
</evidence>
<accession>A0A0F9H0V8</accession>
<dbReference type="EMBL" id="LAZR01026375">
    <property type="protein sequence ID" value="KKL68952.1"/>
    <property type="molecule type" value="Genomic_DNA"/>
</dbReference>
<organism evidence="1">
    <name type="scientific">marine sediment metagenome</name>
    <dbReference type="NCBI Taxonomy" id="412755"/>
    <lineage>
        <taxon>unclassified sequences</taxon>
        <taxon>metagenomes</taxon>
        <taxon>ecological metagenomes</taxon>
    </lineage>
</organism>
<comment type="caution">
    <text evidence="1">The sequence shown here is derived from an EMBL/GenBank/DDBJ whole genome shotgun (WGS) entry which is preliminary data.</text>
</comment>
<reference evidence="1" key="1">
    <citation type="journal article" date="2015" name="Nature">
        <title>Complex archaea that bridge the gap between prokaryotes and eukaryotes.</title>
        <authorList>
            <person name="Spang A."/>
            <person name="Saw J.H."/>
            <person name="Jorgensen S.L."/>
            <person name="Zaremba-Niedzwiedzka K."/>
            <person name="Martijn J."/>
            <person name="Lind A.E."/>
            <person name="van Eijk R."/>
            <person name="Schleper C."/>
            <person name="Guy L."/>
            <person name="Ettema T.J."/>
        </authorList>
    </citation>
    <scope>NUCLEOTIDE SEQUENCE</scope>
</reference>
<proteinExistence type="predicted"/>
<gene>
    <name evidence="1" type="ORF">LCGC14_2119820</name>
</gene>
<protein>
    <submittedName>
        <fullName evidence="1">Uncharacterized protein</fullName>
    </submittedName>
</protein>
<dbReference type="AlphaFoldDB" id="A0A0F9H0V8"/>
<sequence length="25" mass="2871">MTLTAIGWALSFQRTLGIDLYPQQF</sequence>
<feature type="non-terminal residue" evidence="1">
    <location>
        <position position="25"/>
    </location>
</feature>